<dbReference type="AlphaFoldDB" id="A0A399J0F8"/>
<dbReference type="OrthoDB" id="9809918at2"/>
<evidence type="ECO:0000313" key="8">
    <source>
        <dbReference type="EMBL" id="RII38751.1"/>
    </source>
</evidence>
<evidence type="ECO:0000256" key="4">
    <source>
        <dbReference type="ARBA" id="ARBA00022692"/>
    </source>
</evidence>
<dbReference type="PANTHER" id="PTHR23513">
    <property type="entry name" value="INTEGRAL MEMBRANE EFFLUX PROTEIN-RELATED"/>
    <property type="match status" value="1"/>
</dbReference>
<dbReference type="PANTHER" id="PTHR23513:SF9">
    <property type="entry name" value="ENTEROBACTIN EXPORTER ENTS"/>
    <property type="match status" value="1"/>
</dbReference>
<keyword evidence="3" id="KW-1003">Cell membrane</keyword>
<comment type="subcellular location">
    <subcellularLocation>
        <location evidence="1">Cell membrane</location>
        <topology evidence="1">Multi-pass membrane protein</topology>
    </subcellularLocation>
</comment>
<feature type="transmembrane region" description="Helical" evidence="7">
    <location>
        <begin position="33"/>
        <end position="53"/>
    </location>
</feature>
<feature type="transmembrane region" description="Helical" evidence="7">
    <location>
        <begin position="65"/>
        <end position="82"/>
    </location>
</feature>
<keyword evidence="2" id="KW-0813">Transport</keyword>
<gene>
    <name evidence="8" type="ORF">DL237_10905</name>
</gene>
<evidence type="ECO:0000256" key="5">
    <source>
        <dbReference type="ARBA" id="ARBA00022989"/>
    </source>
</evidence>
<evidence type="ECO:0000256" key="3">
    <source>
        <dbReference type="ARBA" id="ARBA00022475"/>
    </source>
</evidence>
<evidence type="ECO:0000313" key="9">
    <source>
        <dbReference type="Proteomes" id="UP000265848"/>
    </source>
</evidence>
<protein>
    <submittedName>
        <fullName evidence="8">MFS transporter</fullName>
    </submittedName>
</protein>
<accession>A0A399J0F8</accession>
<evidence type="ECO:0000256" key="7">
    <source>
        <dbReference type="SAM" id="Phobius"/>
    </source>
</evidence>
<name>A0A399J0F8_9RHOB</name>
<dbReference type="InterPro" id="IPR010290">
    <property type="entry name" value="TM_effector"/>
</dbReference>
<reference evidence="8 9" key="1">
    <citation type="submission" date="2018-08" db="EMBL/GenBank/DDBJ databases">
        <title>Pseudooceanicola sediminis CY03 in the family Rhodobacteracea.</title>
        <authorList>
            <person name="Zhang Y.-J."/>
        </authorList>
    </citation>
    <scope>NUCLEOTIDE SEQUENCE [LARGE SCALE GENOMIC DNA]</scope>
    <source>
        <strain evidence="8 9">CY03</strain>
    </source>
</reference>
<keyword evidence="4 7" id="KW-0812">Transmembrane</keyword>
<comment type="caution">
    <text evidence="8">The sequence shown here is derived from an EMBL/GenBank/DDBJ whole genome shotgun (WGS) entry which is preliminary data.</text>
</comment>
<feature type="transmembrane region" description="Helical" evidence="7">
    <location>
        <begin position="268"/>
        <end position="285"/>
    </location>
</feature>
<dbReference type="Pfam" id="PF05977">
    <property type="entry name" value="MFS_3"/>
    <property type="match status" value="1"/>
</dbReference>
<dbReference type="InterPro" id="IPR036259">
    <property type="entry name" value="MFS_trans_sf"/>
</dbReference>
<feature type="transmembrane region" description="Helical" evidence="7">
    <location>
        <begin position="154"/>
        <end position="173"/>
    </location>
</feature>
<dbReference type="EMBL" id="QWJJ01000008">
    <property type="protein sequence ID" value="RII38751.1"/>
    <property type="molecule type" value="Genomic_DNA"/>
</dbReference>
<dbReference type="SUPFAM" id="SSF103473">
    <property type="entry name" value="MFS general substrate transporter"/>
    <property type="match status" value="1"/>
</dbReference>
<evidence type="ECO:0000256" key="1">
    <source>
        <dbReference type="ARBA" id="ARBA00004651"/>
    </source>
</evidence>
<feature type="transmembrane region" description="Helical" evidence="7">
    <location>
        <begin position="202"/>
        <end position="227"/>
    </location>
</feature>
<keyword evidence="9" id="KW-1185">Reference proteome</keyword>
<proteinExistence type="predicted"/>
<feature type="transmembrane region" description="Helical" evidence="7">
    <location>
        <begin position="349"/>
        <end position="373"/>
    </location>
</feature>
<keyword evidence="6 7" id="KW-0472">Membrane</keyword>
<dbReference type="GO" id="GO:0005886">
    <property type="term" value="C:plasma membrane"/>
    <property type="evidence" value="ECO:0007669"/>
    <property type="project" value="UniProtKB-SubCell"/>
</dbReference>
<evidence type="ECO:0000256" key="6">
    <source>
        <dbReference type="ARBA" id="ARBA00023136"/>
    </source>
</evidence>
<sequence>MAALFLTGFAIQIQTVAVGWQVYDLTRNPFDLGLVGLSQFAPALILVLVTGTVSDRFSRRGIMTLCMWVEALVAGGLLVLTLRGNGDVRLVFMVMVLFGTARAFYNPARSSLITNIVKPAHLPKALAMNSSVNEVATICGPVAGGLLYGLAPEAAYGVSVVFLFAAGALVAMVPRQPRRGAPAGRSWSEVTAGFRFIRARRIIFGAISLDLFAVLLGGAFAMLPVYARDILDVGALGLGLLRAAPAVGAVLVAGVLMSYPIRRNAGKLMFASVAGFGFFTLVFALSKVVWLSVLALAFIGGFDMVSMVIRGTLVQLNTPDGLRGRVNAVNMIFIGASNELGEFRAGSMAALLGTVPSVALGAVVCMGICGLWYKIFPELRDVQELRGEEDA</sequence>
<dbReference type="Proteomes" id="UP000265848">
    <property type="component" value="Unassembled WGS sequence"/>
</dbReference>
<keyword evidence="5 7" id="KW-1133">Transmembrane helix</keyword>
<evidence type="ECO:0000256" key="2">
    <source>
        <dbReference type="ARBA" id="ARBA00022448"/>
    </source>
</evidence>
<organism evidence="8 9">
    <name type="scientific">Pseudooceanicola sediminis</name>
    <dbReference type="NCBI Taxonomy" id="2211117"/>
    <lineage>
        <taxon>Bacteria</taxon>
        <taxon>Pseudomonadati</taxon>
        <taxon>Pseudomonadota</taxon>
        <taxon>Alphaproteobacteria</taxon>
        <taxon>Rhodobacterales</taxon>
        <taxon>Paracoccaceae</taxon>
        <taxon>Pseudooceanicola</taxon>
    </lineage>
</organism>
<feature type="transmembrane region" description="Helical" evidence="7">
    <location>
        <begin position="233"/>
        <end position="256"/>
    </location>
</feature>
<dbReference type="Gene3D" id="1.20.1250.20">
    <property type="entry name" value="MFS general substrate transporter like domains"/>
    <property type="match status" value="1"/>
</dbReference>
<dbReference type="CDD" id="cd06173">
    <property type="entry name" value="MFS_MefA_like"/>
    <property type="match status" value="1"/>
</dbReference>